<keyword evidence="10 13" id="KW-1133">Transmembrane helix</keyword>
<dbReference type="InterPro" id="IPR052348">
    <property type="entry name" value="Metallopeptidase_M50B"/>
</dbReference>
<feature type="transmembrane region" description="Helical" evidence="13">
    <location>
        <begin position="122"/>
        <end position="147"/>
    </location>
</feature>
<comment type="caution">
    <text evidence="15">The sequence shown here is derived from an EMBL/GenBank/DDBJ whole genome shotgun (WGS) entry which is preliminary data.</text>
</comment>
<reference evidence="15 16" key="1">
    <citation type="submission" date="2020-08" db="EMBL/GenBank/DDBJ databases">
        <title>Genomic Encyclopedia of Type Strains, Phase IV (KMG-IV): sequencing the most valuable type-strain genomes for metagenomic binning, comparative biology and taxonomic classification.</title>
        <authorList>
            <person name="Goeker M."/>
        </authorList>
    </citation>
    <scope>NUCLEOTIDE SEQUENCE [LARGE SCALE GENOMIC DNA]</scope>
    <source>
        <strain evidence="15 16">DSM 25799</strain>
    </source>
</reference>
<keyword evidence="9" id="KW-0862">Zinc</keyword>
<dbReference type="InterPro" id="IPR044537">
    <property type="entry name" value="Rip2-like"/>
</dbReference>
<evidence type="ECO:0000256" key="1">
    <source>
        <dbReference type="ARBA" id="ARBA00001947"/>
    </source>
</evidence>
<protein>
    <submittedName>
        <fullName evidence="15">Zn-dependent protease</fullName>
    </submittedName>
</protein>
<evidence type="ECO:0000256" key="6">
    <source>
        <dbReference type="ARBA" id="ARBA00022692"/>
    </source>
</evidence>
<evidence type="ECO:0000256" key="13">
    <source>
        <dbReference type="SAM" id="Phobius"/>
    </source>
</evidence>
<organism evidence="15 16">
    <name type="scientific">Catenisphaera adipataccumulans</name>
    <dbReference type="NCBI Taxonomy" id="700500"/>
    <lineage>
        <taxon>Bacteria</taxon>
        <taxon>Bacillati</taxon>
        <taxon>Bacillota</taxon>
        <taxon>Erysipelotrichia</taxon>
        <taxon>Erysipelotrichales</taxon>
        <taxon>Erysipelotrichaceae</taxon>
        <taxon>Catenisphaera</taxon>
    </lineage>
</organism>
<keyword evidence="4" id="KW-1003">Cell membrane</keyword>
<dbReference type="GO" id="GO:0008237">
    <property type="term" value="F:metallopeptidase activity"/>
    <property type="evidence" value="ECO:0007669"/>
    <property type="project" value="UniProtKB-KW"/>
</dbReference>
<dbReference type="RefSeq" id="WP_183326376.1">
    <property type="nucleotide sequence ID" value="NZ_JACHHK010000001.1"/>
</dbReference>
<dbReference type="AlphaFoldDB" id="A0A7W8CXZ3"/>
<dbReference type="Proteomes" id="UP000539953">
    <property type="component" value="Unassembled WGS sequence"/>
</dbReference>
<keyword evidence="5 15" id="KW-0645">Protease</keyword>
<evidence type="ECO:0000313" key="15">
    <source>
        <dbReference type="EMBL" id="MBB5182015.1"/>
    </source>
</evidence>
<evidence type="ECO:0000256" key="5">
    <source>
        <dbReference type="ARBA" id="ARBA00022670"/>
    </source>
</evidence>
<keyword evidence="12 13" id="KW-0472">Membrane</keyword>
<evidence type="ECO:0000256" key="8">
    <source>
        <dbReference type="ARBA" id="ARBA00022801"/>
    </source>
</evidence>
<keyword evidence="7" id="KW-0479">Metal-binding</keyword>
<dbReference type="GO" id="GO:0046872">
    <property type="term" value="F:metal ion binding"/>
    <property type="evidence" value="ECO:0007669"/>
    <property type="project" value="UniProtKB-KW"/>
</dbReference>
<feature type="transmembrane region" description="Helical" evidence="13">
    <location>
        <begin position="176"/>
        <end position="194"/>
    </location>
</feature>
<accession>A0A7W8CXZ3</accession>
<evidence type="ECO:0000256" key="4">
    <source>
        <dbReference type="ARBA" id="ARBA00022475"/>
    </source>
</evidence>
<keyword evidence="6 13" id="KW-0812">Transmembrane</keyword>
<feature type="transmembrane region" description="Helical" evidence="13">
    <location>
        <begin position="93"/>
        <end position="115"/>
    </location>
</feature>
<comment type="cofactor">
    <cofactor evidence="1">
        <name>Zn(2+)</name>
        <dbReference type="ChEBI" id="CHEBI:29105"/>
    </cofactor>
</comment>
<evidence type="ECO:0000256" key="11">
    <source>
        <dbReference type="ARBA" id="ARBA00023049"/>
    </source>
</evidence>
<evidence type="ECO:0000313" key="16">
    <source>
        <dbReference type="Proteomes" id="UP000539953"/>
    </source>
</evidence>
<dbReference type="GO" id="GO:0006508">
    <property type="term" value="P:proteolysis"/>
    <property type="evidence" value="ECO:0007669"/>
    <property type="project" value="UniProtKB-KW"/>
</dbReference>
<feature type="transmembrane region" description="Helical" evidence="13">
    <location>
        <begin position="12"/>
        <end position="36"/>
    </location>
</feature>
<sequence>MYSASELFQPLNLLSTLLAVILAMGVHEAGHAWAAWKLGDPTAKQNGRLTLNPFEHVDWFGLICLVFFGFGWAKPVDVDPRYFRNPKGGMAWTAFAGPAANFVLGFLCVLGTLLLSAADGSALAYILSMVLSRTAILSVGFGIFNLIPIPPLDGAKVLYVFLPDETYFRVNRGSPVFLIAFIIILYTGVFDTFLQNAEVGILAFFLHICEMITGI</sequence>
<evidence type="ECO:0000256" key="10">
    <source>
        <dbReference type="ARBA" id="ARBA00022989"/>
    </source>
</evidence>
<gene>
    <name evidence="15" type="ORF">HNQ47_000018</name>
</gene>
<dbReference type="GO" id="GO:0005886">
    <property type="term" value="C:plasma membrane"/>
    <property type="evidence" value="ECO:0007669"/>
    <property type="project" value="UniProtKB-SubCell"/>
</dbReference>
<dbReference type="CDD" id="cd06158">
    <property type="entry name" value="S2P-M50_like_1"/>
    <property type="match status" value="1"/>
</dbReference>
<dbReference type="Pfam" id="PF02163">
    <property type="entry name" value="Peptidase_M50"/>
    <property type="match status" value="1"/>
</dbReference>
<evidence type="ECO:0000256" key="2">
    <source>
        <dbReference type="ARBA" id="ARBA00004651"/>
    </source>
</evidence>
<evidence type="ECO:0000256" key="12">
    <source>
        <dbReference type="ARBA" id="ARBA00023136"/>
    </source>
</evidence>
<dbReference type="EMBL" id="JACHHK010000001">
    <property type="protein sequence ID" value="MBB5182015.1"/>
    <property type="molecule type" value="Genomic_DNA"/>
</dbReference>
<dbReference type="InterPro" id="IPR008915">
    <property type="entry name" value="Peptidase_M50"/>
</dbReference>
<name>A0A7W8CXZ3_9FIRM</name>
<keyword evidence="16" id="KW-1185">Reference proteome</keyword>
<evidence type="ECO:0000256" key="9">
    <source>
        <dbReference type="ARBA" id="ARBA00022833"/>
    </source>
</evidence>
<evidence type="ECO:0000256" key="3">
    <source>
        <dbReference type="ARBA" id="ARBA00007931"/>
    </source>
</evidence>
<feature type="transmembrane region" description="Helical" evidence="13">
    <location>
        <begin position="57"/>
        <end position="73"/>
    </location>
</feature>
<feature type="domain" description="Peptidase M50" evidence="14">
    <location>
        <begin position="117"/>
        <end position="163"/>
    </location>
</feature>
<comment type="similarity">
    <text evidence="3">Belongs to the peptidase M50B family.</text>
</comment>
<evidence type="ECO:0000256" key="7">
    <source>
        <dbReference type="ARBA" id="ARBA00022723"/>
    </source>
</evidence>
<comment type="subcellular location">
    <subcellularLocation>
        <location evidence="2">Cell membrane</location>
        <topology evidence="2">Multi-pass membrane protein</topology>
    </subcellularLocation>
</comment>
<proteinExistence type="inferred from homology"/>
<dbReference type="PANTHER" id="PTHR35864">
    <property type="entry name" value="ZINC METALLOPROTEASE MJ0611-RELATED"/>
    <property type="match status" value="1"/>
</dbReference>
<keyword evidence="8" id="KW-0378">Hydrolase</keyword>
<dbReference type="PANTHER" id="PTHR35864:SF1">
    <property type="entry name" value="ZINC METALLOPROTEASE YWHC-RELATED"/>
    <property type="match status" value="1"/>
</dbReference>
<evidence type="ECO:0000259" key="14">
    <source>
        <dbReference type="Pfam" id="PF02163"/>
    </source>
</evidence>
<keyword evidence="11" id="KW-0482">Metalloprotease</keyword>